<dbReference type="EC" id="5.3.1.24" evidence="3 9"/>
<dbReference type="InterPro" id="IPR011060">
    <property type="entry name" value="RibuloseP-bd_barrel"/>
</dbReference>
<comment type="similarity">
    <text evidence="9">Belongs to the TrpF family.</text>
</comment>
<comment type="catalytic activity">
    <reaction evidence="1 9">
        <text>N-(5-phospho-beta-D-ribosyl)anthranilate = 1-(2-carboxyphenylamino)-1-deoxy-D-ribulose 5-phosphate</text>
        <dbReference type="Rhea" id="RHEA:21540"/>
        <dbReference type="ChEBI" id="CHEBI:18277"/>
        <dbReference type="ChEBI" id="CHEBI:58613"/>
        <dbReference type="EC" id="5.3.1.24"/>
    </reaction>
</comment>
<evidence type="ECO:0000256" key="6">
    <source>
        <dbReference type="ARBA" id="ARBA00022822"/>
    </source>
</evidence>
<organism evidence="11 12">
    <name type="scientific">Sulfobacillus thermotolerans</name>
    <dbReference type="NCBI Taxonomy" id="338644"/>
    <lineage>
        <taxon>Bacteria</taxon>
        <taxon>Bacillati</taxon>
        <taxon>Bacillota</taxon>
        <taxon>Clostridia</taxon>
        <taxon>Eubacteriales</taxon>
        <taxon>Clostridiales Family XVII. Incertae Sedis</taxon>
        <taxon>Sulfobacillus</taxon>
    </lineage>
</organism>
<dbReference type="PANTHER" id="PTHR42894:SF1">
    <property type="entry name" value="N-(5'-PHOSPHORIBOSYL)ANTHRANILATE ISOMERASE"/>
    <property type="match status" value="1"/>
</dbReference>
<evidence type="ECO:0000259" key="10">
    <source>
        <dbReference type="Pfam" id="PF00697"/>
    </source>
</evidence>
<evidence type="ECO:0000313" key="11">
    <source>
        <dbReference type="EMBL" id="AUW94486.1"/>
    </source>
</evidence>
<evidence type="ECO:0000256" key="5">
    <source>
        <dbReference type="ARBA" id="ARBA00022605"/>
    </source>
</evidence>
<evidence type="ECO:0000256" key="3">
    <source>
        <dbReference type="ARBA" id="ARBA00012572"/>
    </source>
</evidence>
<protein>
    <recommendedName>
        <fullName evidence="4 9">N-(5'-phosphoribosyl)anthranilate isomerase</fullName>
        <shortName evidence="9">PRAI</shortName>
        <ecNumber evidence="3 9">5.3.1.24</ecNumber>
    </recommendedName>
</protein>
<dbReference type="InterPro" id="IPR044643">
    <property type="entry name" value="TrpF_fam"/>
</dbReference>
<reference evidence="11 12" key="1">
    <citation type="journal article" date="2019" name="Sci. Rep.">
        <title>Sulfobacillus thermotolerans: new insights into resistance and metabolic capacities of acidophilic chemolithotrophs.</title>
        <authorList>
            <person name="Panyushkina A.E."/>
            <person name="Babenko V.V."/>
            <person name="Nikitina A.S."/>
            <person name="Selezneva O.V."/>
            <person name="Tsaplina I.A."/>
            <person name="Letarova M.A."/>
            <person name="Kostryukova E.S."/>
            <person name="Letarov A.V."/>
        </authorList>
    </citation>
    <scope>NUCLEOTIDE SEQUENCE [LARGE SCALE GENOMIC DNA]</scope>
    <source>
        <strain evidence="11 12">Kr1</strain>
    </source>
</reference>
<accession>A0ABM6RST8</accession>
<dbReference type="HAMAP" id="MF_00135">
    <property type="entry name" value="PRAI"/>
    <property type="match status" value="1"/>
</dbReference>
<keyword evidence="5 9" id="KW-0028">Amino-acid biosynthesis</keyword>
<dbReference type="Gene3D" id="3.20.20.70">
    <property type="entry name" value="Aldolase class I"/>
    <property type="match status" value="1"/>
</dbReference>
<name>A0ABM6RST8_9FIRM</name>
<gene>
    <name evidence="9" type="primary">trpF</name>
    <name evidence="11" type="ORF">BXT84_11480</name>
</gene>
<dbReference type="InterPro" id="IPR013785">
    <property type="entry name" value="Aldolase_TIM"/>
</dbReference>
<evidence type="ECO:0000256" key="7">
    <source>
        <dbReference type="ARBA" id="ARBA00023141"/>
    </source>
</evidence>
<evidence type="ECO:0000256" key="1">
    <source>
        <dbReference type="ARBA" id="ARBA00001164"/>
    </source>
</evidence>
<evidence type="ECO:0000256" key="8">
    <source>
        <dbReference type="ARBA" id="ARBA00023235"/>
    </source>
</evidence>
<dbReference type="GO" id="GO:0016853">
    <property type="term" value="F:isomerase activity"/>
    <property type="evidence" value="ECO:0007669"/>
    <property type="project" value="UniProtKB-KW"/>
</dbReference>
<evidence type="ECO:0000256" key="9">
    <source>
        <dbReference type="HAMAP-Rule" id="MF_00135"/>
    </source>
</evidence>
<dbReference type="SUPFAM" id="SSF51366">
    <property type="entry name" value="Ribulose-phoshate binding barrel"/>
    <property type="match status" value="1"/>
</dbReference>
<evidence type="ECO:0000256" key="2">
    <source>
        <dbReference type="ARBA" id="ARBA00004664"/>
    </source>
</evidence>
<keyword evidence="8 9" id="KW-0413">Isomerase</keyword>
<dbReference type="InterPro" id="IPR001240">
    <property type="entry name" value="PRAI_dom"/>
</dbReference>
<keyword evidence="12" id="KW-1185">Reference proteome</keyword>
<dbReference type="CDD" id="cd00405">
    <property type="entry name" value="PRAI"/>
    <property type="match status" value="1"/>
</dbReference>
<dbReference type="RefSeq" id="WP_103376956.1">
    <property type="nucleotide sequence ID" value="NZ_CP133983.1"/>
</dbReference>
<dbReference type="EMBL" id="CP019454">
    <property type="protein sequence ID" value="AUW94486.1"/>
    <property type="molecule type" value="Genomic_DNA"/>
</dbReference>
<dbReference type="Proteomes" id="UP000325292">
    <property type="component" value="Chromosome"/>
</dbReference>
<dbReference type="PANTHER" id="PTHR42894">
    <property type="entry name" value="N-(5'-PHOSPHORIBOSYL)ANTHRANILATE ISOMERASE"/>
    <property type="match status" value="1"/>
</dbReference>
<proteinExistence type="inferred from homology"/>
<sequence>MSEVSVKICGVKTAAMAEAAVNQGADFIGLVLAPSSRRVSLDQAQALTRQLPHIRFIAVVRDMAAEDLEQLLAATGVWGVQYHGASTFDWIGMVHHAGRQAIATQVDERADIVLLDGPEPGQGRTWAWQRPWISQPLWLAGGLSPDNVRQVVETLKPSGVDVSSGVETDGEKDLVKITAFIKEAKQWQS</sequence>
<keyword evidence="7 9" id="KW-0057">Aromatic amino acid biosynthesis</keyword>
<feature type="domain" description="N-(5'phosphoribosyl) anthranilate isomerase (PRAI)" evidence="10">
    <location>
        <begin position="6"/>
        <end position="182"/>
    </location>
</feature>
<comment type="pathway">
    <text evidence="2 9">Amino-acid biosynthesis; L-tryptophan biosynthesis; L-tryptophan from chorismate: step 3/5.</text>
</comment>
<dbReference type="Pfam" id="PF00697">
    <property type="entry name" value="PRAI"/>
    <property type="match status" value="1"/>
</dbReference>
<evidence type="ECO:0000256" key="4">
    <source>
        <dbReference type="ARBA" id="ARBA00022272"/>
    </source>
</evidence>
<evidence type="ECO:0000313" key="12">
    <source>
        <dbReference type="Proteomes" id="UP000325292"/>
    </source>
</evidence>
<keyword evidence="6 9" id="KW-0822">Tryptophan biosynthesis</keyword>